<evidence type="ECO:0000313" key="2">
    <source>
        <dbReference type="WBParaSite" id="RSKR_0000102600.1"/>
    </source>
</evidence>
<dbReference type="WBParaSite" id="RSKR_0000102600.1">
    <property type="protein sequence ID" value="RSKR_0000102600.1"/>
    <property type="gene ID" value="RSKR_0000102600"/>
</dbReference>
<name>A0AC35TIT1_9BILA</name>
<dbReference type="Proteomes" id="UP000095286">
    <property type="component" value="Unplaced"/>
</dbReference>
<proteinExistence type="predicted"/>
<evidence type="ECO:0000313" key="1">
    <source>
        <dbReference type="Proteomes" id="UP000095286"/>
    </source>
</evidence>
<protein>
    <submittedName>
        <fullName evidence="2">Prefoldin subunit 1</fullName>
    </submittedName>
</protein>
<accession>A0AC35TIT1</accession>
<sequence length="121" mass="14104">MENKEFETQLRQAFGELQMKMMDSNQQIQNASKLQSTLKHELRVESLVKAQILDGGKEAPIFRRIGRAYQIDDYDEAIERLTKSIASNEERVNALEKKKEYLKKDIEESEKNVREILSSRG</sequence>
<organism evidence="1 2">
    <name type="scientific">Rhabditophanes sp. KR3021</name>
    <dbReference type="NCBI Taxonomy" id="114890"/>
    <lineage>
        <taxon>Eukaryota</taxon>
        <taxon>Metazoa</taxon>
        <taxon>Ecdysozoa</taxon>
        <taxon>Nematoda</taxon>
        <taxon>Chromadorea</taxon>
        <taxon>Rhabditida</taxon>
        <taxon>Tylenchina</taxon>
        <taxon>Panagrolaimomorpha</taxon>
        <taxon>Strongyloidoidea</taxon>
        <taxon>Alloionematidae</taxon>
        <taxon>Rhabditophanes</taxon>
    </lineage>
</organism>
<reference evidence="2" key="1">
    <citation type="submission" date="2016-11" db="UniProtKB">
        <authorList>
            <consortium name="WormBaseParasite"/>
        </authorList>
    </citation>
    <scope>IDENTIFICATION</scope>
    <source>
        <strain evidence="2">KR3021</strain>
    </source>
</reference>